<proteinExistence type="predicted"/>
<sequence length="334" mass="36930">MTENGRDRLRELLDAVLDDDHTDLRDMAAGAFSSPWHFSRQLSRGTGESPVALRRRVILERAAWRLSHGDTVTDTAWAAGYDSVDGFSRAFARAYGYPPSTVGESDDSPHAVGHRDGTGSGPAPGRAVASTHWLPAPNGIHFHPPTNLWVSATETPAPDGAPTAHLVRHDVDDTRHLLRLAADLDDDAFRRVRWPGLTVLSWDGPEESIAAVLEHHIWTKEVWLASIEGRDFPDRGADDPATLSDRHERAAGRWLDAVRDIQRRGAWDDRLIDALCEPPESFVLSSVVAQVLTYAAHRRLLVRHLLRDAGVDPGEGDPIDWLRGPNPTPTEENR</sequence>
<protein>
    <submittedName>
        <fullName evidence="5">Helix-turn-helix domain protein</fullName>
    </submittedName>
</protein>
<name>A0A7M4DDD4_9MICO</name>
<keyword evidence="1" id="KW-0805">Transcription regulation</keyword>
<dbReference type="AlphaFoldDB" id="A0A7M4DDD4"/>
<dbReference type="PROSITE" id="PS01124">
    <property type="entry name" value="HTH_ARAC_FAMILY_2"/>
    <property type="match status" value="1"/>
</dbReference>
<feature type="domain" description="HTH araC/xylS-type" evidence="4">
    <location>
        <begin position="7"/>
        <end position="105"/>
    </location>
</feature>
<dbReference type="Gene3D" id="1.10.10.60">
    <property type="entry name" value="Homeodomain-like"/>
    <property type="match status" value="1"/>
</dbReference>
<feature type="compositionally biased region" description="Basic and acidic residues" evidence="3">
    <location>
        <begin position="107"/>
        <end position="117"/>
    </location>
</feature>
<gene>
    <name evidence="5" type="ORF">HALOF300_00123</name>
</gene>
<evidence type="ECO:0000259" key="4">
    <source>
        <dbReference type="PROSITE" id="PS01124"/>
    </source>
</evidence>
<evidence type="ECO:0000313" key="6">
    <source>
        <dbReference type="Proteomes" id="UP000419743"/>
    </source>
</evidence>
<dbReference type="Pfam" id="PF12867">
    <property type="entry name" value="DinB_2"/>
    <property type="match status" value="1"/>
</dbReference>
<feature type="region of interest" description="Disordered" evidence="3">
    <location>
        <begin position="100"/>
        <end position="128"/>
    </location>
</feature>
<dbReference type="Gene3D" id="1.20.120.450">
    <property type="entry name" value="dinb family like domain"/>
    <property type="match status" value="1"/>
</dbReference>
<dbReference type="Pfam" id="PF12833">
    <property type="entry name" value="HTH_18"/>
    <property type="match status" value="1"/>
</dbReference>
<comment type="caution">
    <text evidence="5">The sequence shown here is derived from an EMBL/GenBank/DDBJ whole genome shotgun (WGS) entry which is preliminary data.</text>
</comment>
<dbReference type="GO" id="GO:0003700">
    <property type="term" value="F:DNA-binding transcription factor activity"/>
    <property type="evidence" value="ECO:0007669"/>
    <property type="project" value="InterPro"/>
</dbReference>
<dbReference type="InterPro" id="IPR024775">
    <property type="entry name" value="DinB-like"/>
</dbReference>
<keyword evidence="6" id="KW-1185">Reference proteome</keyword>
<evidence type="ECO:0000313" key="5">
    <source>
        <dbReference type="EMBL" id="VZO34853.1"/>
    </source>
</evidence>
<dbReference type="SUPFAM" id="SSF46689">
    <property type="entry name" value="Homeodomain-like"/>
    <property type="match status" value="1"/>
</dbReference>
<evidence type="ECO:0000256" key="1">
    <source>
        <dbReference type="ARBA" id="ARBA00023015"/>
    </source>
</evidence>
<dbReference type="Proteomes" id="UP000419743">
    <property type="component" value="Unassembled WGS sequence"/>
</dbReference>
<dbReference type="InterPro" id="IPR009057">
    <property type="entry name" value="Homeodomain-like_sf"/>
</dbReference>
<dbReference type="SMART" id="SM00342">
    <property type="entry name" value="HTH_ARAC"/>
    <property type="match status" value="1"/>
</dbReference>
<accession>A0A7M4DDD4</accession>
<dbReference type="InterPro" id="IPR018060">
    <property type="entry name" value="HTH_AraC"/>
</dbReference>
<evidence type="ECO:0000256" key="2">
    <source>
        <dbReference type="ARBA" id="ARBA00023163"/>
    </source>
</evidence>
<dbReference type="PANTHER" id="PTHR11019:SF159">
    <property type="entry name" value="TRANSCRIPTIONAL REGULATOR-RELATED"/>
    <property type="match status" value="1"/>
</dbReference>
<reference evidence="5 6" key="1">
    <citation type="submission" date="2019-11" db="EMBL/GenBank/DDBJ databases">
        <authorList>
            <person name="Criscuolo A."/>
        </authorList>
    </citation>
    <scope>NUCLEOTIDE SEQUENCE [LARGE SCALE GENOMIC DNA]</scope>
    <source>
        <strain evidence="5">CIP111667</strain>
    </source>
</reference>
<dbReference type="RefSeq" id="WP_156738711.1">
    <property type="nucleotide sequence ID" value="NZ_CACRYJ010000004.1"/>
</dbReference>
<organism evidence="5 6">
    <name type="scientific">Occultella aeris</name>
    <dbReference type="NCBI Taxonomy" id="2761496"/>
    <lineage>
        <taxon>Bacteria</taxon>
        <taxon>Bacillati</taxon>
        <taxon>Actinomycetota</taxon>
        <taxon>Actinomycetes</taxon>
        <taxon>Micrococcales</taxon>
        <taxon>Ruaniaceae</taxon>
        <taxon>Occultella</taxon>
    </lineage>
</organism>
<dbReference type="EMBL" id="CACRYJ010000004">
    <property type="protein sequence ID" value="VZO34853.1"/>
    <property type="molecule type" value="Genomic_DNA"/>
</dbReference>
<dbReference type="GO" id="GO:0043565">
    <property type="term" value="F:sequence-specific DNA binding"/>
    <property type="evidence" value="ECO:0007669"/>
    <property type="project" value="InterPro"/>
</dbReference>
<evidence type="ECO:0000256" key="3">
    <source>
        <dbReference type="SAM" id="MobiDB-lite"/>
    </source>
</evidence>
<dbReference type="PANTHER" id="PTHR11019">
    <property type="entry name" value="HTH-TYPE TRANSCRIPTIONAL REGULATOR NIMR"/>
    <property type="match status" value="1"/>
</dbReference>
<keyword evidence="2" id="KW-0804">Transcription</keyword>
<dbReference type="InterPro" id="IPR034660">
    <property type="entry name" value="DinB/YfiT-like"/>
</dbReference>